<keyword evidence="7" id="KW-1185">Reference proteome</keyword>
<feature type="transmembrane region" description="Helical" evidence="4">
    <location>
        <begin position="46"/>
        <end position="68"/>
    </location>
</feature>
<evidence type="ECO:0000256" key="4">
    <source>
        <dbReference type="SAM" id="Phobius"/>
    </source>
</evidence>
<organism evidence="5 7">
    <name type="scientific">Medicago truncatula</name>
    <name type="common">Barrel medic</name>
    <name type="synonym">Medicago tribuloides</name>
    <dbReference type="NCBI Taxonomy" id="3880"/>
    <lineage>
        <taxon>Eukaryota</taxon>
        <taxon>Viridiplantae</taxon>
        <taxon>Streptophyta</taxon>
        <taxon>Embryophyta</taxon>
        <taxon>Tracheophyta</taxon>
        <taxon>Spermatophyta</taxon>
        <taxon>Magnoliopsida</taxon>
        <taxon>eudicotyledons</taxon>
        <taxon>Gunneridae</taxon>
        <taxon>Pentapetalae</taxon>
        <taxon>rosids</taxon>
        <taxon>fabids</taxon>
        <taxon>Fabales</taxon>
        <taxon>Fabaceae</taxon>
        <taxon>Papilionoideae</taxon>
        <taxon>50 kb inversion clade</taxon>
        <taxon>NPAAA clade</taxon>
        <taxon>Hologalegina</taxon>
        <taxon>IRL clade</taxon>
        <taxon>Trifolieae</taxon>
        <taxon>Medicago</taxon>
    </lineage>
</organism>
<comment type="subcellular location">
    <subcellularLocation>
        <location evidence="1">Endoplasmic reticulum membrane</location>
        <topology evidence="1">Multi-pass membrane protein</topology>
    </subcellularLocation>
</comment>
<dbReference type="PaxDb" id="3880-AES95973"/>
<evidence type="ECO:0000256" key="1">
    <source>
        <dbReference type="ARBA" id="ARBA00004477"/>
    </source>
</evidence>
<dbReference type="eggNOG" id="KOG0557">
    <property type="taxonomic scope" value="Eukaryota"/>
</dbReference>
<dbReference type="Proteomes" id="UP000002051">
    <property type="component" value="Chromosome 5"/>
</dbReference>
<accession>G7JWB2</accession>
<dbReference type="AlphaFoldDB" id="G7JWB2"/>
<sequence length="129" mass="14707">MDPRNNQVFHSLNLIIRFGHINKLLVWLLLYTVIIIWELLRYTSQIEAGLFVYDIFWVFFTHVMVTVAKSFEAPIKLLFPTADSARLFSMLGLGDIVIPAERRVVPGSGGEEFKFASLRLLPSAVIIVL</sequence>
<evidence type="ECO:0000313" key="5">
    <source>
        <dbReference type="EMBL" id="AES95973.2"/>
    </source>
</evidence>
<keyword evidence="2" id="KW-0378">Hydrolase</keyword>
<protein>
    <submittedName>
        <fullName evidence="5">Signal peptide peptidase</fullName>
    </submittedName>
</protein>
<dbReference type="GO" id="GO:0042500">
    <property type="term" value="F:aspartic endopeptidase activity, intramembrane cleaving"/>
    <property type="evidence" value="ECO:0007669"/>
    <property type="project" value="InterPro"/>
</dbReference>
<dbReference type="EMBL" id="CM001221">
    <property type="protein sequence ID" value="AES95973.2"/>
    <property type="molecule type" value="Genomic_DNA"/>
</dbReference>
<dbReference type="eggNOG" id="KOG2443">
    <property type="taxonomic scope" value="Eukaryota"/>
</dbReference>
<dbReference type="GO" id="GO:0005789">
    <property type="term" value="C:endoplasmic reticulum membrane"/>
    <property type="evidence" value="ECO:0007669"/>
    <property type="project" value="UniProtKB-SubCell"/>
</dbReference>
<dbReference type="EnsemblPlants" id="AES95973">
    <property type="protein sequence ID" value="AES95973"/>
    <property type="gene ID" value="MTR_5g031710"/>
</dbReference>
<reference evidence="5 7" key="1">
    <citation type="journal article" date="2011" name="Nature">
        <title>The Medicago genome provides insight into the evolution of rhizobial symbioses.</title>
        <authorList>
            <person name="Young N.D."/>
            <person name="Debelle F."/>
            <person name="Oldroyd G.E."/>
            <person name="Geurts R."/>
            <person name="Cannon S.B."/>
            <person name="Udvardi M.K."/>
            <person name="Benedito V.A."/>
            <person name="Mayer K.F."/>
            <person name="Gouzy J."/>
            <person name="Schoof H."/>
            <person name="Van de Peer Y."/>
            <person name="Proost S."/>
            <person name="Cook D.R."/>
            <person name="Meyers B.C."/>
            <person name="Spannagl M."/>
            <person name="Cheung F."/>
            <person name="De Mita S."/>
            <person name="Krishnakumar V."/>
            <person name="Gundlach H."/>
            <person name="Zhou S."/>
            <person name="Mudge J."/>
            <person name="Bharti A.K."/>
            <person name="Murray J.D."/>
            <person name="Naoumkina M.A."/>
            <person name="Rosen B."/>
            <person name="Silverstein K.A."/>
            <person name="Tang H."/>
            <person name="Rombauts S."/>
            <person name="Zhao P.X."/>
            <person name="Zhou P."/>
            <person name="Barbe V."/>
            <person name="Bardou P."/>
            <person name="Bechner M."/>
            <person name="Bellec A."/>
            <person name="Berger A."/>
            <person name="Berges H."/>
            <person name="Bidwell S."/>
            <person name="Bisseling T."/>
            <person name="Choisne N."/>
            <person name="Couloux A."/>
            <person name="Denny R."/>
            <person name="Deshpande S."/>
            <person name="Dai X."/>
            <person name="Doyle J.J."/>
            <person name="Dudez A.M."/>
            <person name="Farmer A.D."/>
            <person name="Fouteau S."/>
            <person name="Franken C."/>
            <person name="Gibelin C."/>
            <person name="Gish J."/>
            <person name="Goldstein S."/>
            <person name="Gonzalez A.J."/>
            <person name="Green P.J."/>
            <person name="Hallab A."/>
            <person name="Hartog M."/>
            <person name="Hua A."/>
            <person name="Humphray S.J."/>
            <person name="Jeong D.H."/>
            <person name="Jing Y."/>
            <person name="Jocker A."/>
            <person name="Kenton S.M."/>
            <person name="Kim D.J."/>
            <person name="Klee K."/>
            <person name="Lai H."/>
            <person name="Lang C."/>
            <person name="Lin S."/>
            <person name="Macmil S.L."/>
            <person name="Magdelenat G."/>
            <person name="Matthews L."/>
            <person name="McCorrison J."/>
            <person name="Monaghan E.L."/>
            <person name="Mun J.H."/>
            <person name="Najar F.Z."/>
            <person name="Nicholson C."/>
            <person name="Noirot C."/>
            <person name="O'Bleness M."/>
            <person name="Paule C.R."/>
            <person name="Poulain J."/>
            <person name="Prion F."/>
            <person name="Qin B."/>
            <person name="Qu C."/>
            <person name="Retzel E.F."/>
            <person name="Riddle C."/>
            <person name="Sallet E."/>
            <person name="Samain S."/>
            <person name="Samson N."/>
            <person name="Sanders I."/>
            <person name="Saurat O."/>
            <person name="Scarpelli C."/>
            <person name="Schiex T."/>
            <person name="Segurens B."/>
            <person name="Severin A.J."/>
            <person name="Sherrier D.J."/>
            <person name="Shi R."/>
            <person name="Sims S."/>
            <person name="Singer S.R."/>
            <person name="Sinharoy S."/>
            <person name="Sterck L."/>
            <person name="Viollet A."/>
            <person name="Wang B.B."/>
            <person name="Wang K."/>
            <person name="Wang M."/>
            <person name="Wang X."/>
            <person name="Warfsmann J."/>
            <person name="Weissenbach J."/>
            <person name="White D.D."/>
            <person name="White J.D."/>
            <person name="Wiley G.B."/>
            <person name="Wincker P."/>
            <person name="Xing Y."/>
            <person name="Yang L."/>
            <person name="Yao Z."/>
            <person name="Ying F."/>
            <person name="Zhai J."/>
            <person name="Zhou L."/>
            <person name="Zuber A."/>
            <person name="Denarie J."/>
            <person name="Dixon R.A."/>
            <person name="May G.D."/>
            <person name="Schwartz D.C."/>
            <person name="Rogers J."/>
            <person name="Quetier F."/>
            <person name="Town C.D."/>
            <person name="Roe B.A."/>
        </authorList>
    </citation>
    <scope>NUCLEOTIDE SEQUENCE [LARGE SCALE GENOMIC DNA]</scope>
    <source>
        <strain evidence="5">A17</strain>
        <strain evidence="6 7">cv. Jemalong A17</strain>
    </source>
</reference>
<dbReference type="HOGENOM" id="CLU_1952002_0_0_1"/>
<dbReference type="GO" id="GO:0006508">
    <property type="term" value="P:proteolysis"/>
    <property type="evidence" value="ECO:0007669"/>
    <property type="project" value="UniProtKB-KW"/>
</dbReference>
<keyword evidence="2" id="KW-0645">Protease</keyword>
<accession>A0A0C3XG38</accession>
<dbReference type="Pfam" id="PF04258">
    <property type="entry name" value="Peptidase_A22B"/>
    <property type="match status" value="1"/>
</dbReference>
<keyword evidence="4" id="KW-1133">Transmembrane helix</keyword>
<proteinExistence type="predicted"/>
<gene>
    <name evidence="5" type="ordered locus">MTR_5g031710</name>
</gene>
<evidence type="ECO:0000313" key="6">
    <source>
        <dbReference type="EnsemblPlants" id="AES95973"/>
    </source>
</evidence>
<keyword evidence="4" id="KW-0812">Transmembrane</keyword>
<dbReference type="STRING" id="3880.G7JWB2"/>
<keyword evidence="4" id="KW-0472">Membrane</keyword>
<name>G7JWB2_MEDTR</name>
<evidence type="ECO:0000313" key="7">
    <source>
        <dbReference type="Proteomes" id="UP000002051"/>
    </source>
</evidence>
<reference evidence="6" key="3">
    <citation type="submission" date="2015-04" db="UniProtKB">
        <authorList>
            <consortium name="EnsemblPlants"/>
        </authorList>
    </citation>
    <scope>IDENTIFICATION</scope>
    <source>
        <strain evidence="6">cv. Jemalong A17</strain>
    </source>
</reference>
<reference evidence="5 7" key="2">
    <citation type="journal article" date="2014" name="BMC Genomics">
        <title>An improved genome release (version Mt4.0) for the model legume Medicago truncatula.</title>
        <authorList>
            <person name="Tang H."/>
            <person name="Krishnakumar V."/>
            <person name="Bidwell S."/>
            <person name="Rosen B."/>
            <person name="Chan A."/>
            <person name="Zhou S."/>
            <person name="Gentzbittel L."/>
            <person name="Childs K.L."/>
            <person name="Yandell M."/>
            <person name="Gundlach H."/>
            <person name="Mayer K.F."/>
            <person name="Schwartz D.C."/>
            <person name="Town C.D."/>
        </authorList>
    </citation>
    <scope>GENOME REANNOTATION</scope>
    <source>
        <strain evidence="6 7">cv. Jemalong A17</strain>
    </source>
</reference>
<dbReference type="PANTHER" id="PTHR12174:SF23">
    <property type="entry name" value="MINOR HISTOCOMPATIBILITY ANTIGEN H13"/>
    <property type="match status" value="1"/>
</dbReference>
<dbReference type="InterPro" id="IPR007369">
    <property type="entry name" value="Peptidase_A22B_SPP"/>
</dbReference>
<evidence type="ECO:0000256" key="2">
    <source>
        <dbReference type="ARBA" id="ARBA00022670"/>
    </source>
</evidence>
<evidence type="ECO:0000256" key="3">
    <source>
        <dbReference type="ARBA" id="ARBA00022824"/>
    </source>
</evidence>
<keyword evidence="3" id="KW-0256">Endoplasmic reticulum</keyword>
<feature type="transmembrane region" description="Helical" evidence="4">
    <location>
        <begin position="21"/>
        <end position="40"/>
    </location>
</feature>
<dbReference type="PANTHER" id="PTHR12174">
    <property type="entry name" value="SIGNAL PEPTIDE PEPTIDASE"/>
    <property type="match status" value="1"/>
</dbReference>